<name>A0ABQ0CA00_9PROT</name>
<dbReference type="EMBL" id="BAAFGK010000004">
    <property type="protein sequence ID" value="GAB0057530.1"/>
    <property type="molecule type" value="Genomic_DNA"/>
</dbReference>
<sequence length="38" mass="4285">MVIEENVSRFALRQGLFVIEQSGDTRRMANADDFVPAT</sequence>
<keyword evidence="2" id="KW-1185">Reference proteome</keyword>
<proteinExistence type="predicted"/>
<reference evidence="1 2" key="1">
    <citation type="submission" date="2024-09" db="EMBL/GenBank/DDBJ databases">
        <title>Draft genome sequence of Candidatus Magnetaquicoccaceae bacterium FCR-1.</title>
        <authorList>
            <person name="Shimoshige H."/>
            <person name="Shimamura S."/>
            <person name="Taoka A."/>
            <person name="Kobayashi H."/>
            <person name="Maekawa T."/>
        </authorList>
    </citation>
    <scope>NUCLEOTIDE SEQUENCE [LARGE SCALE GENOMIC DNA]</scope>
    <source>
        <strain evidence="1 2">FCR-1</strain>
    </source>
</reference>
<organism evidence="1 2">
    <name type="scientific">Candidatus Magnetaquiglobus chichijimensis</name>
    <dbReference type="NCBI Taxonomy" id="3141448"/>
    <lineage>
        <taxon>Bacteria</taxon>
        <taxon>Pseudomonadati</taxon>
        <taxon>Pseudomonadota</taxon>
        <taxon>Magnetococcia</taxon>
        <taxon>Magnetococcales</taxon>
        <taxon>Candidatus Magnetaquicoccaceae</taxon>
        <taxon>Candidatus Magnetaquiglobus</taxon>
    </lineage>
</organism>
<evidence type="ECO:0000313" key="1">
    <source>
        <dbReference type="EMBL" id="GAB0057530.1"/>
    </source>
</evidence>
<dbReference type="Proteomes" id="UP001628193">
    <property type="component" value="Unassembled WGS sequence"/>
</dbReference>
<gene>
    <name evidence="1" type="ORF">SIID45300_01860</name>
</gene>
<comment type="caution">
    <text evidence="1">The sequence shown here is derived from an EMBL/GenBank/DDBJ whole genome shotgun (WGS) entry which is preliminary data.</text>
</comment>
<protein>
    <submittedName>
        <fullName evidence="1">Uncharacterized protein</fullName>
    </submittedName>
</protein>
<evidence type="ECO:0000313" key="2">
    <source>
        <dbReference type="Proteomes" id="UP001628193"/>
    </source>
</evidence>
<accession>A0ABQ0CA00</accession>